<dbReference type="PANTHER" id="PTHR48082">
    <property type="entry name" value="ATP SYNTHASE SUBUNIT ALPHA, MITOCHONDRIAL"/>
    <property type="match status" value="1"/>
</dbReference>
<dbReference type="InterPro" id="IPR000793">
    <property type="entry name" value="ATP_synth_asu_C"/>
</dbReference>
<comment type="similarity">
    <text evidence="3 14">Belongs to the ATPase alpha/beta chains family.</text>
</comment>
<gene>
    <name evidence="14 18" type="primary">atpA</name>
    <name evidence="18" type="ORF">KDD17_11270</name>
</gene>
<evidence type="ECO:0000256" key="13">
    <source>
        <dbReference type="ARBA" id="ARBA00026013"/>
    </source>
</evidence>
<dbReference type="Gene3D" id="3.40.50.300">
    <property type="entry name" value="P-loop containing nucleotide triphosphate hydrolases"/>
    <property type="match status" value="1"/>
</dbReference>
<feature type="binding site" evidence="14">
    <location>
        <begin position="169"/>
        <end position="176"/>
    </location>
    <ligand>
        <name>ATP</name>
        <dbReference type="ChEBI" id="CHEBI:30616"/>
    </ligand>
</feature>
<dbReference type="NCBIfam" id="TIGR00962">
    <property type="entry name" value="atpA"/>
    <property type="match status" value="1"/>
</dbReference>
<keyword evidence="14" id="KW-1003">Cell membrane</keyword>
<dbReference type="InterPro" id="IPR038376">
    <property type="entry name" value="ATP_synth_asu_C_sf"/>
</dbReference>
<dbReference type="GO" id="GO:0046933">
    <property type="term" value="F:proton-transporting ATP synthase activity, rotational mechanism"/>
    <property type="evidence" value="ECO:0007669"/>
    <property type="project" value="UniProtKB-UniRule"/>
</dbReference>
<dbReference type="GO" id="GO:0043531">
    <property type="term" value="F:ADP binding"/>
    <property type="evidence" value="ECO:0007669"/>
    <property type="project" value="TreeGrafter"/>
</dbReference>
<evidence type="ECO:0000259" key="16">
    <source>
        <dbReference type="Pfam" id="PF00306"/>
    </source>
</evidence>
<evidence type="ECO:0000256" key="14">
    <source>
        <dbReference type="HAMAP-Rule" id="MF_01346"/>
    </source>
</evidence>
<feature type="domain" description="ATP synthase alpha subunit C-terminal" evidence="16">
    <location>
        <begin position="381"/>
        <end position="507"/>
    </location>
</feature>
<dbReference type="RefSeq" id="WP_212703746.1">
    <property type="nucleotide sequence ID" value="NZ_CP073581.1"/>
</dbReference>
<dbReference type="CDD" id="cd18113">
    <property type="entry name" value="ATP-synt_F1_alpha_C"/>
    <property type="match status" value="1"/>
</dbReference>
<feature type="domain" description="ATPase F1/V1/A1 complex alpha/beta subunit nucleotide-binding" evidence="15">
    <location>
        <begin position="149"/>
        <end position="374"/>
    </location>
</feature>
<keyword evidence="19" id="KW-1185">Reference proteome</keyword>
<dbReference type="InterPro" id="IPR000194">
    <property type="entry name" value="ATPase_F1/V1/A1_a/bsu_nucl-bd"/>
</dbReference>
<feature type="domain" description="ATPase F1/V1/A1 complex alpha/beta subunit N-terminal" evidence="17">
    <location>
        <begin position="25"/>
        <end position="92"/>
    </location>
</feature>
<comment type="function">
    <text evidence="1 14">Produces ATP from ADP in the presence of a proton gradient across the membrane. The alpha chain is a regulatory subunit.</text>
</comment>
<dbReference type="AlphaFoldDB" id="A0A975JBS4"/>
<proteinExistence type="inferred from homology"/>
<dbReference type="PROSITE" id="PS00152">
    <property type="entry name" value="ATPASE_ALPHA_BETA"/>
    <property type="match status" value="1"/>
</dbReference>
<evidence type="ECO:0000256" key="12">
    <source>
        <dbReference type="ARBA" id="ARBA00023310"/>
    </source>
</evidence>
<dbReference type="InterPro" id="IPR033732">
    <property type="entry name" value="ATP_synth_F1_a_nt-bd_dom"/>
</dbReference>
<organism evidence="18 19">
    <name type="scientific">Sulfitobacter albidus</name>
    <dbReference type="NCBI Taxonomy" id="2829501"/>
    <lineage>
        <taxon>Bacteria</taxon>
        <taxon>Pseudomonadati</taxon>
        <taxon>Pseudomonadota</taxon>
        <taxon>Alphaproteobacteria</taxon>
        <taxon>Rhodobacterales</taxon>
        <taxon>Roseobacteraceae</taxon>
        <taxon>Sulfitobacter</taxon>
    </lineage>
</organism>
<dbReference type="SUPFAM" id="SSF52540">
    <property type="entry name" value="P-loop containing nucleoside triphosphate hydrolases"/>
    <property type="match status" value="1"/>
</dbReference>
<dbReference type="Pfam" id="PF00306">
    <property type="entry name" value="ATP-synt_ab_C"/>
    <property type="match status" value="1"/>
</dbReference>
<keyword evidence="4 14" id="KW-0813">Transport</keyword>
<accession>A0A975JBS4</accession>
<evidence type="ECO:0000259" key="17">
    <source>
        <dbReference type="Pfam" id="PF02874"/>
    </source>
</evidence>
<dbReference type="FunFam" id="3.40.50.300:FF:002432">
    <property type="entry name" value="ATP synthase subunit alpha, mitochondrial"/>
    <property type="match status" value="1"/>
</dbReference>
<dbReference type="KEGG" id="sual:KDD17_11270"/>
<keyword evidence="8 14" id="KW-1278">Translocase</keyword>
<evidence type="ECO:0000256" key="4">
    <source>
        <dbReference type="ARBA" id="ARBA00022448"/>
    </source>
</evidence>
<keyword evidence="10 14" id="KW-0472">Membrane</keyword>
<feature type="site" description="Required for activity" evidence="14">
    <location>
        <position position="372"/>
    </location>
</feature>
<dbReference type="EMBL" id="CP073581">
    <property type="protein sequence ID" value="QUJ75541.1"/>
    <property type="molecule type" value="Genomic_DNA"/>
</dbReference>
<dbReference type="Pfam" id="PF02874">
    <property type="entry name" value="ATP-synt_ab_N"/>
    <property type="match status" value="1"/>
</dbReference>
<dbReference type="GO" id="GO:0005886">
    <property type="term" value="C:plasma membrane"/>
    <property type="evidence" value="ECO:0007669"/>
    <property type="project" value="UniProtKB-SubCell"/>
</dbReference>
<dbReference type="InterPro" id="IPR004100">
    <property type="entry name" value="ATPase_F1/V1/A1_a/bsu_N"/>
</dbReference>
<evidence type="ECO:0000256" key="3">
    <source>
        <dbReference type="ARBA" id="ARBA00008936"/>
    </source>
</evidence>
<dbReference type="HAMAP" id="MF_01346">
    <property type="entry name" value="ATP_synth_alpha_bact"/>
    <property type="match status" value="1"/>
</dbReference>
<name>A0A975JBS4_9RHOB</name>
<evidence type="ECO:0000256" key="9">
    <source>
        <dbReference type="ARBA" id="ARBA00023065"/>
    </source>
</evidence>
<dbReference type="Pfam" id="PF00006">
    <property type="entry name" value="ATP-synt_ab"/>
    <property type="match status" value="1"/>
</dbReference>
<dbReference type="InterPro" id="IPR027417">
    <property type="entry name" value="P-loop_NTPase"/>
</dbReference>
<dbReference type="Proteomes" id="UP000683291">
    <property type="component" value="Chromosome 1"/>
</dbReference>
<dbReference type="FunFam" id="2.40.30.20:FF:000001">
    <property type="entry name" value="ATP synthase subunit alpha"/>
    <property type="match status" value="1"/>
</dbReference>
<dbReference type="Gene3D" id="2.40.30.20">
    <property type="match status" value="1"/>
</dbReference>
<reference evidence="18" key="1">
    <citation type="submission" date="2021-04" db="EMBL/GenBank/DDBJ databases">
        <title>Complete genome sequence for Sulfitobacter sp. strain JK7-1.</title>
        <authorList>
            <person name="Park S.-J."/>
        </authorList>
    </citation>
    <scope>NUCLEOTIDE SEQUENCE</scope>
    <source>
        <strain evidence="18">JK7-1</strain>
    </source>
</reference>
<dbReference type="InterPro" id="IPR005294">
    <property type="entry name" value="ATP_synth_F1_asu"/>
</dbReference>
<dbReference type="NCBIfam" id="NF009884">
    <property type="entry name" value="PRK13343.1"/>
    <property type="match status" value="1"/>
</dbReference>
<dbReference type="FunFam" id="1.20.150.20:FF:000001">
    <property type="entry name" value="ATP synthase subunit alpha"/>
    <property type="match status" value="1"/>
</dbReference>
<evidence type="ECO:0000256" key="2">
    <source>
        <dbReference type="ARBA" id="ARBA00004370"/>
    </source>
</evidence>
<keyword evidence="9 14" id="KW-0406">Ion transport</keyword>
<evidence type="ECO:0000256" key="6">
    <source>
        <dbReference type="ARBA" id="ARBA00022781"/>
    </source>
</evidence>
<evidence type="ECO:0000256" key="10">
    <source>
        <dbReference type="ARBA" id="ARBA00023136"/>
    </source>
</evidence>
<dbReference type="CDD" id="cd18116">
    <property type="entry name" value="ATP-synt_F1_alpha_N"/>
    <property type="match status" value="1"/>
</dbReference>
<evidence type="ECO:0000259" key="15">
    <source>
        <dbReference type="Pfam" id="PF00006"/>
    </source>
</evidence>
<keyword evidence="12 14" id="KW-0066">ATP synthesis</keyword>
<protein>
    <recommendedName>
        <fullName evidence="14">ATP synthase subunit alpha</fullName>
        <ecNumber evidence="14">7.1.2.2</ecNumber>
    </recommendedName>
    <alternativeName>
        <fullName evidence="14">ATP synthase F1 sector subunit alpha</fullName>
    </alternativeName>
    <alternativeName>
        <fullName evidence="14">F-ATPase subunit alpha</fullName>
    </alternativeName>
</protein>
<comment type="catalytic activity">
    <reaction evidence="14">
        <text>ATP + H2O + 4 H(+)(in) = ADP + phosphate + 5 H(+)(out)</text>
        <dbReference type="Rhea" id="RHEA:57720"/>
        <dbReference type="ChEBI" id="CHEBI:15377"/>
        <dbReference type="ChEBI" id="CHEBI:15378"/>
        <dbReference type="ChEBI" id="CHEBI:30616"/>
        <dbReference type="ChEBI" id="CHEBI:43474"/>
        <dbReference type="ChEBI" id="CHEBI:456216"/>
        <dbReference type="EC" id="7.1.2.2"/>
    </reaction>
</comment>
<keyword evidence="11 14" id="KW-0139">CF(1)</keyword>
<dbReference type="InterPro" id="IPR023366">
    <property type="entry name" value="ATP_synth_asu-like_sf"/>
</dbReference>
<dbReference type="EC" id="7.1.2.2" evidence="14"/>
<evidence type="ECO:0000256" key="8">
    <source>
        <dbReference type="ARBA" id="ARBA00022967"/>
    </source>
</evidence>
<evidence type="ECO:0000256" key="7">
    <source>
        <dbReference type="ARBA" id="ARBA00022840"/>
    </source>
</evidence>
<comment type="subcellular location">
    <subcellularLocation>
        <location evidence="14">Cell membrane</location>
        <topology evidence="14">Peripheral membrane protein</topology>
    </subcellularLocation>
    <subcellularLocation>
        <location evidence="2">Membrane</location>
    </subcellularLocation>
</comment>
<dbReference type="SUPFAM" id="SSF47917">
    <property type="entry name" value="C-terminal domain of alpha and beta subunits of F1 ATP synthase"/>
    <property type="match status" value="1"/>
</dbReference>
<sequence>MGIQAAEISAILKDQIKNFGQEAEVAEVGHVLSVGDGIARVYGLDNVQAGEMVEFPGGIQGMALNLEADNVGVVIFGSDRDIKEGDTVKRTNSIVDVPIGDELLGRVVDGLGNPIDGKGPIGASKRGLAEVKAPGIIPRKSVHEPMATGLKSVDAMIPIGRGQRELIIGDRQTGKTAVALDAMLNQAQVNKAAGDDESKKMYCVYVAIGQKRSTVAQLVKKLEETGAIEYSIVVAATASEPAPMQFLAPYSATAMAEHFRDNGRHALIVYDDLSKQAVSYRQMSLLLRRPPGREAYPGDVFYLHSRLLERSAKLGDDAGNGSLTALPIIETQGGDVSAFIPTNVISITDGQIFLETDLFYQGIRPAVNTGLSVSRVGSSAQTKAMSSVAGPVKLSLAQYREMAAFAQFGSDLDAATQQLLNRGARLTELMKQPQYNPLTNAEIVCIIYAGTNGYLDKIAVSDVGRFEQGLLKQLRSKNADLLEDITNNDRKVKDELEDKIKAALDAFAADFA</sequence>
<dbReference type="SUPFAM" id="SSF50615">
    <property type="entry name" value="N-terminal domain of alpha and beta subunits of F1 ATP synthase"/>
    <property type="match status" value="1"/>
</dbReference>
<evidence type="ECO:0000256" key="11">
    <source>
        <dbReference type="ARBA" id="ARBA00023196"/>
    </source>
</evidence>
<comment type="subunit">
    <text evidence="13">F-type ATPases have 2 components, CF(1) - the catalytic core - and CF(0) - the membrane proton channel. CF(1) has five subunits: alpha(3), beta(3), gamma(1), delta(1), epsilon(1). CF(0) has four main subunits: a(1), b(1), b'(1) and c(9-12).</text>
</comment>
<dbReference type="InterPro" id="IPR020003">
    <property type="entry name" value="ATPase_a/bsu_AS"/>
</dbReference>
<dbReference type="CDD" id="cd01132">
    <property type="entry name" value="F1-ATPase_alpha_CD"/>
    <property type="match status" value="1"/>
</dbReference>
<dbReference type="PIRSF" id="PIRSF039088">
    <property type="entry name" value="F_ATPase_subunit_alpha"/>
    <property type="match status" value="1"/>
</dbReference>
<keyword evidence="7 14" id="KW-0067">ATP-binding</keyword>
<dbReference type="GO" id="GO:0045259">
    <property type="term" value="C:proton-transporting ATP synthase complex"/>
    <property type="evidence" value="ECO:0007669"/>
    <property type="project" value="UniProtKB-KW"/>
</dbReference>
<keyword evidence="5 14" id="KW-0547">Nucleotide-binding</keyword>
<keyword evidence="6 14" id="KW-0375">Hydrogen ion transport</keyword>
<evidence type="ECO:0000313" key="19">
    <source>
        <dbReference type="Proteomes" id="UP000683291"/>
    </source>
</evidence>
<evidence type="ECO:0000256" key="5">
    <source>
        <dbReference type="ARBA" id="ARBA00022741"/>
    </source>
</evidence>
<evidence type="ECO:0000313" key="18">
    <source>
        <dbReference type="EMBL" id="QUJ75541.1"/>
    </source>
</evidence>
<dbReference type="InterPro" id="IPR036121">
    <property type="entry name" value="ATPase_F1/V1/A1_a/bsu_N_sf"/>
</dbReference>
<dbReference type="Gene3D" id="1.20.150.20">
    <property type="entry name" value="ATP synthase alpha/beta chain, C-terminal domain"/>
    <property type="match status" value="1"/>
</dbReference>
<evidence type="ECO:0000256" key="1">
    <source>
        <dbReference type="ARBA" id="ARBA00003784"/>
    </source>
</evidence>
<dbReference type="PANTHER" id="PTHR48082:SF2">
    <property type="entry name" value="ATP SYNTHASE SUBUNIT ALPHA, MITOCHONDRIAL"/>
    <property type="match status" value="1"/>
</dbReference>
<dbReference type="GO" id="GO:0005524">
    <property type="term" value="F:ATP binding"/>
    <property type="evidence" value="ECO:0007669"/>
    <property type="project" value="UniProtKB-UniRule"/>
</dbReference>